<gene>
    <name evidence="5" type="ORF">ENT89_00840</name>
    <name evidence="4" type="ORF">ENX77_07720</name>
</gene>
<dbReference type="PANTHER" id="PTHR43363:SF2">
    <property type="entry name" value="PHOSPHORIBOSYLTRANSFERASE"/>
    <property type="match status" value="1"/>
</dbReference>
<dbReference type="AlphaFoldDB" id="A0A7C4S5F1"/>
<comment type="caution">
    <text evidence="5">The sequence shown here is derived from an EMBL/GenBank/DDBJ whole genome shotgun (WGS) entry which is preliminary data.</text>
</comment>
<protein>
    <submittedName>
        <fullName evidence="5">Phosphoribosyltransferase</fullName>
    </submittedName>
</protein>
<evidence type="ECO:0000313" key="4">
    <source>
        <dbReference type="EMBL" id="HGE66982.1"/>
    </source>
</evidence>
<accession>A0A7C4S5F1</accession>
<name>A0A7C4S5F1_9EURY</name>
<dbReference type="Gene3D" id="3.40.50.2020">
    <property type="match status" value="1"/>
</dbReference>
<keyword evidence="1 5" id="KW-0328">Glycosyltransferase</keyword>
<feature type="domain" description="Phosphoribosyltransferase" evidence="3">
    <location>
        <begin position="12"/>
        <end position="149"/>
    </location>
</feature>
<organism evidence="5">
    <name type="scientific">Geoglobus ahangari</name>
    <dbReference type="NCBI Taxonomy" id="113653"/>
    <lineage>
        <taxon>Archaea</taxon>
        <taxon>Methanobacteriati</taxon>
        <taxon>Methanobacteriota</taxon>
        <taxon>Archaeoglobi</taxon>
        <taxon>Archaeoglobales</taxon>
        <taxon>Archaeoglobaceae</taxon>
        <taxon>Geoglobus</taxon>
    </lineage>
</organism>
<dbReference type="InterPro" id="IPR029057">
    <property type="entry name" value="PRTase-like"/>
</dbReference>
<evidence type="ECO:0000313" key="5">
    <source>
        <dbReference type="EMBL" id="HGU58766.1"/>
    </source>
</evidence>
<dbReference type="PANTHER" id="PTHR43363">
    <property type="entry name" value="HYPOXANTHINE PHOSPHORIBOSYLTRANSFERASE"/>
    <property type="match status" value="1"/>
</dbReference>
<dbReference type="InterPro" id="IPR000836">
    <property type="entry name" value="PRTase_dom"/>
</dbReference>
<reference evidence="5" key="1">
    <citation type="journal article" date="2020" name="mSystems">
        <title>Genome- and Community-Level Interaction Insights into Carbon Utilization and Element Cycling Functions of Hydrothermarchaeota in Hydrothermal Sediment.</title>
        <authorList>
            <person name="Zhou Z."/>
            <person name="Liu Y."/>
            <person name="Xu W."/>
            <person name="Pan J."/>
            <person name="Luo Z.H."/>
            <person name="Li M."/>
        </authorList>
    </citation>
    <scope>NUCLEOTIDE SEQUENCE [LARGE SCALE GENOMIC DNA]</scope>
    <source>
        <strain evidence="5">SpSt-62</strain>
        <strain evidence="4">SpSt-97</strain>
    </source>
</reference>
<dbReference type="EMBL" id="DTAK01000006">
    <property type="protein sequence ID" value="HGU58766.1"/>
    <property type="molecule type" value="Genomic_DNA"/>
</dbReference>
<evidence type="ECO:0000259" key="3">
    <source>
        <dbReference type="Pfam" id="PF00156"/>
    </source>
</evidence>
<proteinExistence type="predicted"/>
<dbReference type="Pfam" id="PF00156">
    <property type="entry name" value="Pribosyltran"/>
    <property type="match status" value="1"/>
</dbReference>
<dbReference type="CDD" id="cd06223">
    <property type="entry name" value="PRTases_typeI"/>
    <property type="match status" value="1"/>
</dbReference>
<dbReference type="EMBL" id="DTPI01000033">
    <property type="protein sequence ID" value="HGE66982.1"/>
    <property type="molecule type" value="Genomic_DNA"/>
</dbReference>
<dbReference type="SUPFAM" id="SSF53271">
    <property type="entry name" value="PRTase-like"/>
    <property type="match status" value="1"/>
</dbReference>
<dbReference type="GO" id="GO:0016757">
    <property type="term" value="F:glycosyltransferase activity"/>
    <property type="evidence" value="ECO:0007669"/>
    <property type="project" value="UniProtKB-KW"/>
</dbReference>
<evidence type="ECO:0000256" key="1">
    <source>
        <dbReference type="ARBA" id="ARBA00022676"/>
    </source>
</evidence>
<sequence length="193" mass="22105">MNIKCIQYTWDDVIRLCDELAKKIKKSGYRPDVIIAVARGGWIPARILCDHLDIRELYSVKTEHWGIVATLTGEAKITQPLNVDLSGKKVLIVDDVADTGETIKVVFDHVKSFSPSDVKIAVVDYKKTSTFAPDYYAALMEDWRWIVYPWSLREDIKDLLKKAGITEKEEAVRYLKSLGLREEDVRNVLEEDC</sequence>
<keyword evidence="2 5" id="KW-0808">Transferase</keyword>
<evidence type="ECO:0000256" key="2">
    <source>
        <dbReference type="ARBA" id="ARBA00022679"/>
    </source>
</evidence>